<evidence type="ECO:0000256" key="5">
    <source>
        <dbReference type="ARBA" id="ARBA00022741"/>
    </source>
</evidence>
<dbReference type="InterPro" id="IPR027417">
    <property type="entry name" value="P-loop_NTPase"/>
</dbReference>
<feature type="transmembrane region" description="Helical" evidence="9">
    <location>
        <begin position="44"/>
        <end position="65"/>
    </location>
</feature>
<proteinExistence type="inferred from homology"/>
<keyword evidence="3" id="KW-0813">Transport</keyword>
<dbReference type="GO" id="GO:0016887">
    <property type="term" value="F:ATP hydrolysis activity"/>
    <property type="evidence" value="ECO:0007669"/>
    <property type="project" value="InterPro"/>
</dbReference>
<feature type="transmembrane region" description="Helical" evidence="9">
    <location>
        <begin position="20"/>
        <end position="37"/>
    </location>
</feature>
<keyword evidence="7 9" id="KW-1133">Transmembrane helix</keyword>
<organism evidence="11 12">
    <name type="scientific">Fusarium sarcochroum</name>
    <dbReference type="NCBI Taxonomy" id="1208366"/>
    <lineage>
        <taxon>Eukaryota</taxon>
        <taxon>Fungi</taxon>
        <taxon>Dikarya</taxon>
        <taxon>Ascomycota</taxon>
        <taxon>Pezizomycotina</taxon>
        <taxon>Sordariomycetes</taxon>
        <taxon>Hypocreomycetidae</taxon>
        <taxon>Hypocreales</taxon>
        <taxon>Nectriaceae</taxon>
        <taxon>Fusarium</taxon>
        <taxon>Fusarium lateritium species complex</taxon>
    </lineage>
</organism>
<reference evidence="11" key="2">
    <citation type="submission" date="2020-05" db="EMBL/GenBank/DDBJ databases">
        <authorList>
            <person name="Kim H.-S."/>
            <person name="Proctor R.H."/>
            <person name="Brown D.W."/>
        </authorList>
    </citation>
    <scope>NUCLEOTIDE SEQUENCE</scope>
    <source>
        <strain evidence="11">NRRL 20472</strain>
    </source>
</reference>
<dbReference type="InterPro" id="IPR003439">
    <property type="entry name" value="ABC_transporter-like_ATP-bd"/>
</dbReference>
<evidence type="ECO:0000256" key="3">
    <source>
        <dbReference type="ARBA" id="ARBA00022448"/>
    </source>
</evidence>
<keyword evidence="8 9" id="KW-0472">Membrane</keyword>
<feature type="transmembrane region" description="Helical" evidence="9">
    <location>
        <begin position="563"/>
        <end position="581"/>
    </location>
</feature>
<dbReference type="InterPro" id="IPR043926">
    <property type="entry name" value="ABCG_dom"/>
</dbReference>
<sequence>MLSHSSAEAIAAMIMDLPYKIVNALCINVTVYFMCNLRREASPFFFFFLLSFLITLNMSMLFRFMGPVTKTVSQALAPSAIMLGLDGYAGSIQSPILKSLVLGEFVRHSFPCMDFVPSGPGYDSVSSTQQACSVKGSIPGQSTGEVLVFSRDTLQKRNRLLACDEETVHQGQLHATSSDATKHEESPAIEKQKSSFHWQDVCYAVNVKGETRKILYHVDGWVKPGTLTALMGVSVSGKTGLLDVLASRVTMGVITGQMLVDGLLRDSSFQRETGYVTQQDLHLHTATVREALSFSAILRQPSRYSKQEKLSYVDEVIDLVSLEDCADAVIGSLGEGLNAEQRKRLTIGVELPARPELLLLLDEPTSGLDSQTSWAICDLMQKLNNNGQAILCTIHPPSAALFQRFERLLLLARGGRAVYFGNIGRNSQILVDYLNQHGAAVPKPDANPAECMHEVIDATPKSKSDIDWPSIWRESPEYKSVQEELARLFGASENSQSSGDGDPSSFAEFAVGFPVQLVQVTKRSFQQYWRTPSYIFSKSVLTAGSALFIRLSQVNGNNTERGLLNQILAVYIFLFIFSQVVEQMIPKFVTQRLMHEARERPAKAYAWMAFLIATMLHVWGFLLFSSTFANTLIAGVSTAEIAGGLLNLLFIFFFSLSAGKSSIRISIPLRVTSVNIILAGPNELPGVWISMYRINPFTYAVERFLATSLANAPVSYITNELIEFAAPSGMTCGEYMKPFITDNGGYVVDDDTGNCQYCPMADTNTFLASINMSFSNSWRDFGLIWAYCIFNVVAAAGLYWLIRVPKNDFKSKKSSA</sequence>
<protein>
    <recommendedName>
        <fullName evidence="10">ABC transporter domain-containing protein</fullName>
    </recommendedName>
</protein>
<dbReference type="GO" id="GO:0140359">
    <property type="term" value="F:ABC-type transporter activity"/>
    <property type="evidence" value="ECO:0007669"/>
    <property type="project" value="InterPro"/>
</dbReference>
<dbReference type="EMBL" id="JABEXW010000202">
    <property type="protein sequence ID" value="KAF4968353.1"/>
    <property type="molecule type" value="Genomic_DNA"/>
</dbReference>
<evidence type="ECO:0000256" key="7">
    <source>
        <dbReference type="ARBA" id="ARBA00022989"/>
    </source>
</evidence>
<evidence type="ECO:0000256" key="1">
    <source>
        <dbReference type="ARBA" id="ARBA00004141"/>
    </source>
</evidence>
<dbReference type="CDD" id="cd03232">
    <property type="entry name" value="ABCG_PDR_domain2"/>
    <property type="match status" value="1"/>
</dbReference>
<feature type="transmembrane region" description="Helical" evidence="9">
    <location>
        <begin position="781"/>
        <end position="802"/>
    </location>
</feature>
<comment type="caution">
    <text evidence="11">The sequence shown here is derived from an EMBL/GenBank/DDBJ whole genome shotgun (WGS) entry which is preliminary data.</text>
</comment>
<evidence type="ECO:0000313" key="12">
    <source>
        <dbReference type="Proteomes" id="UP000622797"/>
    </source>
</evidence>
<accession>A0A8H4U236</accession>
<comment type="similarity">
    <text evidence="2">Belongs to the ABC transporter superfamily. ABCG family. PDR (TC 3.A.1.205) subfamily.</text>
</comment>
<dbReference type="AlphaFoldDB" id="A0A8H4U236"/>
<dbReference type="Pfam" id="PF06422">
    <property type="entry name" value="PDR_CDR"/>
    <property type="match status" value="1"/>
</dbReference>
<keyword evidence="4 9" id="KW-0812">Transmembrane</keyword>
<dbReference type="InterPro" id="IPR034003">
    <property type="entry name" value="ABCG_PDR_2"/>
</dbReference>
<feature type="transmembrane region" description="Helical" evidence="9">
    <location>
        <begin position="602"/>
        <end position="622"/>
    </location>
</feature>
<dbReference type="Pfam" id="PF19055">
    <property type="entry name" value="ABC2_membrane_7"/>
    <property type="match status" value="1"/>
</dbReference>
<keyword evidence="12" id="KW-1185">Reference proteome</keyword>
<gene>
    <name evidence="11" type="ORF">FSARC_4299</name>
</gene>
<evidence type="ECO:0000256" key="9">
    <source>
        <dbReference type="SAM" id="Phobius"/>
    </source>
</evidence>
<evidence type="ECO:0000256" key="2">
    <source>
        <dbReference type="ARBA" id="ARBA00006012"/>
    </source>
</evidence>
<dbReference type="PANTHER" id="PTHR19241">
    <property type="entry name" value="ATP-BINDING CASSETTE TRANSPORTER"/>
    <property type="match status" value="1"/>
</dbReference>
<dbReference type="Pfam" id="PF00005">
    <property type="entry name" value="ABC_tran"/>
    <property type="match status" value="1"/>
</dbReference>
<evidence type="ECO:0000256" key="4">
    <source>
        <dbReference type="ARBA" id="ARBA00022692"/>
    </source>
</evidence>
<evidence type="ECO:0000259" key="10">
    <source>
        <dbReference type="PROSITE" id="PS50893"/>
    </source>
</evidence>
<feature type="transmembrane region" description="Helical" evidence="9">
    <location>
        <begin position="628"/>
        <end position="654"/>
    </location>
</feature>
<dbReference type="OrthoDB" id="245989at2759"/>
<dbReference type="GO" id="GO:0016020">
    <property type="term" value="C:membrane"/>
    <property type="evidence" value="ECO:0007669"/>
    <property type="project" value="UniProtKB-SubCell"/>
</dbReference>
<dbReference type="InterPro" id="IPR010929">
    <property type="entry name" value="PDR_CDR_ABC"/>
</dbReference>
<reference evidence="11" key="1">
    <citation type="journal article" date="2020" name="BMC Genomics">
        <title>Correction to: Identification and distribution of gene clusters required for synthesis of sphingolipid metabolism inhibitors in diverse species of the filamentous fungus Fusarium.</title>
        <authorList>
            <person name="Kim H.S."/>
            <person name="Lohmar J.M."/>
            <person name="Busman M."/>
            <person name="Brown D.W."/>
            <person name="Naumann T.A."/>
            <person name="Divon H.H."/>
            <person name="Lysoe E."/>
            <person name="Uhlig S."/>
            <person name="Proctor R.H."/>
        </authorList>
    </citation>
    <scope>NUCLEOTIDE SEQUENCE</scope>
    <source>
        <strain evidence="11">NRRL 20472</strain>
    </source>
</reference>
<dbReference type="GO" id="GO:0005524">
    <property type="term" value="F:ATP binding"/>
    <property type="evidence" value="ECO:0007669"/>
    <property type="project" value="UniProtKB-KW"/>
</dbReference>
<dbReference type="PROSITE" id="PS50893">
    <property type="entry name" value="ABC_TRANSPORTER_2"/>
    <property type="match status" value="1"/>
</dbReference>
<dbReference type="FunFam" id="3.40.50.300:FF:000054">
    <property type="entry name" value="ABC multidrug transporter atrF"/>
    <property type="match status" value="1"/>
</dbReference>
<keyword evidence="5" id="KW-0547">Nucleotide-binding</keyword>
<dbReference type="Gene3D" id="3.40.50.300">
    <property type="entry name" value="P-loop containing nucleotide triphosphate hydrolases"/>
    <property type="match status" value="1"/>
</dbReference>
<evidence type="ECO:0000313" key="11">
    <source>
        <dbReference type="EMBL" id="KAF4968353.1"/>
    </source>
</evidence>
<dbReference type="InterPro" id="IPR013525">
    <property type="entry name" value="ABC2_TM"/>
</dbReference>
<dbReference type="Proteomes" id="UP000622797">
    <property type="component" value="Unassembled WGS sequence"/>
</dbReference>
<evidence type="ECO:0000256" key="6">
    <source>
        <dbReference type="ARBA" id="ARBA00022840"/>
    </source>
</evidence>
<evidence type="ECO:0000256" key="8">
    <source>
        <dbReference type="ARBA" id="ARBA00023136"/>
    </source>
</evidence>
<dbReference type="SUPFAM" id="SSF52540">
    <property type="entry name" value="P-loop containing nucleoside triphosphate hydrolases"/>
    <property type="match status" value="1"/>
</dbReference>
<name>A0A8H4U236_9HYPO</name>
<dbReference type="Pfam" id="PF01061">
    <property type="entry name" value="ABC2_membrane"/>
    <property type="match status" value="2"/>
</dbReference>
<feature type="domain" description="ABC transporter" evidence="10">
    <location>
        <begin position="196"/>
        <end position="438"/>
    </location>
</feature>
<keyword evidence="6" id="KW-0067">ATP-binding</keyword>
<comment type="subcellular location">
    <subcellularLocation>
        <location evidence="1">Membrane</location>
        <topology evidence="1">Multi-pass membrane protein</topology>
    </subcellularLocation>
</comment>